<dbReference type="InterPro" id="IPR000048">
    <property type="entry name" value="IQ_motif_EF-hand-BS"/>
</dbReference>
<dbReference type="InterPro" id="IPR039887">
    <property type="entry name" value="IQCF"/>
</dbReference>
<evidence type="ECO:0000313" key="3">
    <source>
        <dbReference type="Proteomes" id="UP000694405"/>
    </source>
</evidence>
<proteinExistence type="predicted"/>
<reference evidence="2" key="1">
    <citation type="submission" date="2020-03" db="EMBL/GenBank/DDBJ databases">
        <title>Melopsittacus undulatus (budgerigar) genome, bMelUnd1, maternal haplotype with Z.</title>
        <authorList>
            <person name="Gedman G."/>
            <person name="Mountcastle J."/>
            <person name="Haase B."/>
            <person name="Formenti G."/>
            <person name="Wright T."/>
            <person name="Apodaca J."/>
            <person name="Pelan S."/>
            <person name="Chow W."/>
            <person name="Rhie A."/>
            <person name="Howe K."/>
            <person name="Fedrigo O."/>
            <person name="Jarvis E.D."/>
        </authorList>
    </citation>
    <scope>NUCLEOTIDE SEQUENCE [LARGE SCALE GENOMIC DNA]</scope>
</reference>
<accession>A0A8V5G5N7</accession>
<dbReference type="AlphaFoldDB" id="A0A8C6JWM5"/>
<accession>A0A8C6JWM5</accession>
<dbReference type="Pfam" id="PF00612">
    <property type="entry name" value="IQ"/>
    <property type="match status" value="1"/>
</dbReference>
<feature type="region of interest" description="Disordered" evidence="1">
    <location>
        <begin position="1"/>
        <end position="27"/>
    </location>
</feature>
<sequence>MGKEPEGQPPPGCQDTAADSPPSTVPVRRGWDIHGAATAIQAWWHRAITCRREERRLRLLAQYVRQEKAIVLLQSCARMRQARVRYQRCREAARTIQTHWRRRGKRQHGGTEGCDLSIEVILG</sequence>
<name>A0A8C6JWM5_MELUD</name>
<dbReference type="Proteomes" id="UP000694405">
    <property type="component" value="Chromosome 9"/>
</dbReference>
<protein>
    <submittedName>
        <fullName evidence="2">Uncharacterized protein</fullName>
    </submittedName>
</protein>
<dbReference type="Gene3D" id="1.20.5.190">
    <property type="match status" value="1"/>
</dbReference>
<dbReference type="PROSITE" id="PS50096">
    <property type="entry name" value="IQ"/>
    <property type="match status" value="1"/>
</dbReference>
<keyword evidence="3" id="KW-1185">Reference proteome</keyword>
<reference evidence="2" key="2">
    <citation type="submission" date="2025-08" db="UniProtKB">
        <authorList>
            <consortium name="Ensembl"/>
        </authorList>
    </citation>
    <scope>IDENTIFICATION</scope>
</reference>
<evidence type="ECO:0000313" key="2">
    <source>
        <dbReference type="Ensembl" id="ENSMUNP00000017733.2"/>
    </source>
</evidence>
<evidence type="ECO:0000256" key="1">
    <source>
        <dbReference type="SAM" id="MobiDB-lite"/>
    </source>
</evidence>
<dbReference type="PANTHER" id="PTHR21633">
    <property type="entry name" value="IQ MOTIF CONTAINING F"/>
    <property type="match status" value="1"/>
</dbReference>
<organism evidence="2 3">
    <name type="scientific">Melopsittacus undulatus</name>
    <name type="common">Budgerigar</name>
    <name type="synonym">Psittacus undulatus</name>
    <dbReference type="NCBI Taxonomy" id="13146"/>
    <lineage>
        <taxon>Eukaryota</taxon>
        <taxon>Metazoa</taxon>
        <taxon>Chordata</taxon>
        <taxon>Craniata</taxon>
        <taxon>Vertebrata</taxon>
        <taxon>Euteleostomi</taxon>
        <taxon>Archelosauria</taxon>
        <taxon>Archosauria</taxon>
        <taxon>Dinosauria</taxon>
        <taxon>Saurischia</taxon>
        <taxon>Theropoda</taxon>
        <taxon>Coelurosauria</taxon>
        <taxon>Aves</taxon>
        <taxon>Neognathae</taxon>
        <taxon>Neoaves</taxon>
        <taxon>Telluraves</taxon>
        <taxon>Australaves</taxon>
        <taxon>Psittaciformes</taxon>
        <taxon>Psittaculidae</taxon>
        <taxon>Melopsittacus</taxon>
    </lineage>
</organism>
<reference evidence="2" key="3">
    <citation type="submission" date="2025-09" db="UniProtKB">
        <authorList>
            <consortium name="Ensembl"/>
        </authorList>
    </citation>
    <scope>IDENTIFICATION</scope>
</reference>
<dbReference type="Ensembl" id="ENSMUNT00000020377.2">
    <property type="protein sequence ID" value="ENSMUNP00000017733.2"/>
    <property type="gene ID" value="ENSMUNG00000013590.2"/>
</dbReference>
<dbReference type="GO" id="GO:0005516">
    <property type="term" value="F:calmodulin binding"/>
    <property type="evidence" value="ECO:0007669"/>
    <property type="project" value="TreeGrafter"/>
</dbReference>
<dbReference type="PANTHER" id="PTHR21633:SF10">
    <property type="entry name" value="IQ MOTIF CONTAINING F4"/>
    <property type="match status" value="1"/>
</dbReference>